<name>A0A645BPI9_9ZZZZ</name>
<protein>
    <recommendedName>
        <fullName evidence="1">Transcription regulator PadR N-terminal domain-containing protein</fullName>
    </recommendedName>
</protein>
<sequence length="116" mass="12760">MTNQTLNYQPLTPAVFHILLALSDGEKHGYAIMKDVENQTNGQLKMGPGTLYGCIKRMLTSALIEEADERPDPALDDERRRYYRLTALGARVASAESGRLAAAVAVARQKHVLTFG</sequence>
<evidence type="ECO:0000313" key="2">
    <source>
        <dbReference type="EMBL" id="MPM67296.1"/>
    </source>
</evidence>
<dbReference type="InterPro" id="IPR036390">
    <property type="entry name" value="WH_DNA-bd_sf"/>
</dbReference>
<dbReference type="SUPFAM" id="SSF46785">
    <property type="entry name" value="Winged helix' DNA-binding domain"/>
    <property type="match status" value="1"/>
</dbReference>
<dbReference type="PANTHER" id="PTHR33169:SF13">
    <property type="entry name" value="PADR-FAMILY TRANSCRIPTIONAL REGULATOR"/>
    <property type="match status" value="1"/>
</dbReference>
<comment type="caution">
    <text evidence="2">The sequence shown here is derived from an EMBL/GenBank/DDBJ whole genome shotgun (WGS) entry which is preliminary data.</text>
</comment>
<gene>
    <name evidence="2" type="ORF">SDC9_114218</name>
</gene>
<dbReference type="EMBL" id="VSSQ01021608">
    <property type="protein sequence ID" value="MPM67296.1"/>
    <property type="molecule type" value="Genomic_DNA"/>
</dbReference>
<dbReference type="InterPro" id="IPR005149">
    <property type="entry name" value="Tscrpt_reg_PadR_N"/>
</dbReference>
<reference evidence="2" key="1">
    <citation type="submission" date="2019-08" db="EMBL/GenBank/DDBJ databases">
        <authorList>
            <person name="Kucharzyk K."/>
            <person name="Murdoch R.W."/>
            <person name="Higgins S."/>
            <person name="Loffler F."/>
        </authorList>
    </citation>
    <scope>NUCLEOTIDE SEQUENCE</scope>
</reference>
<feature type="domain" description="Transcription regulator PadR N-terminal" evidence="1">
    <location>
        <begin position="18"/>
        <end position="92"/>
    </location>
</feature>
<dbReference type="InterPro" id="IPR052509">
    <property type="entry name" value="Metal_resp_DNA-bind_regulator"/>
</dbReference>
<evidence type="ECO:0000259" key="1">
    <source>
        <dbReference type="Pfam" id="PF03551"/>
    </source>
</evidence>
<dbReference type="Gene3D" id="1.10.10.10">
    <property type="entry name" value="Winged helix-like DNA-binding domain superfamily/Winged helix DNA-binding domain"/>
    <property type="match status" value="1"/>
</dbReference>
<accession>A0A645BPI9</accession>
<proteinExistence type="predicted"/>
<dbReference type="AlphaFoldDB" id="A0A645BPI9"/>
<dbReference type="InterPro" id="IPR036388">
    <property type="entry name" value="WH-like_DNA-bd_sf"/>
</dbReference>
<dbReference type="PANTHER" id="PTHR33169">
    <property type="entry name" value="PADR-FAMILY TRANSCRIPTIONAL REGULATOR"/>
    <property type="match status" value="1"/>
</dbReference>
<organism evidence="2">
    <name type="scientific">bioreactor metagenome</name>
    <dbReference type="NCBI Taxonomy" id="1076179"/>
    <lineage>
        <taxon>unclassified sequences</taxon>
        <taxon>metagenomes</taxon>
        <taxon>ecological metagenomes</taxon>
    </lineage>
</organism>
<dbReference type="Pfam" id="PF03551">
    <property type="entry name" value="PadR"/>
    <property type="match status" value="1"/>
</dbReference>